<dbReference type="Pfam" id="PF00583">
    <property type="entry name" value="Acetyltransf_1"/>
    <property type="match status" value="1"/>
</dbReference>
<dbReference type="OrthoDB" id="41532at2759"/>
<evidence type="ECO:0000259" key="3">
    <source>
        <dbReference type="PROSITE" id="PS51186"/>
    </source>
</evidence>
<dbReference type="AlphaFoldDB" id="A0A139WD43"/>
<dbReference type="Proteomes" id="UP000007266">
    <property type="component" value="Linkage group 8"/>
</dbReference>
<gene>
    <name evidence="4" type="primary">AUGUSTUS-3.0.2_31280</name>
    <name evidence="4" type="ORF">TcasGA2_TC031280</name>
</gene>
<feature type="domain" description="N-acetyltransferase" evidence="3">
    <location>
        <begin position="85"/>
        <end position="237"/>
    </location>
</feature>
<dbReference type="InterPro" id="IPR016181">
    <property type="entry name" value="Acyl_CoA_acyltransferase"/>
</dbReference>
<dbReference type="PANTHER" id="PTHR13947:SF37">
    <property type="entry name" value="LD18367P"/>
    <property type="match status" value="1"/>
</dbReference>
<feature type="transmembrane region" description="Helical" evidence="2">
    <location>
        <begin position="65"/>
        <end position="85"/>
    </location>
</feature>
<reference evidence="4 5" key="2">
    <citation type="journal article" date="2010" name="Nucleic Acids Res.">
        <title>BeetleBase in 2010: revisions to provide comprehensive genomic information for Tribolium castaneum.</title>
        <authorList>
            <person name="Kim H.S."/>
            <person name="Murphy T."/>
            <person name="Xia J."/>
            <person name="Caragea D."/>
            <person name="Park Y."/>
            <person name="Beeman R.W."/>
            <person name="Lorenzen M.D."/>
            <person name="Butcher S."/>
            <person name="Manak J.R."/>
            <person name="Brown S.J."/>
        </authorList>
    </citation>
    <scope>GENOME REANNOTATION</scope>
    <source>
        <strain evidence="4 5">Georgia GA2</strain>
    </source>
</reference>
<reference evidence="4 5" key="1">
    <citation type="journal article" date="2008" name="Nature">
        <title>The genome of the model beetle and pest Tribolium castaneum.</title>
        <authorList>
            <consortium name="Tribolium Genome Sequencing Consortium"/>
            <person name="Richards S."/>
            <person name="Gibbs R.A."/>
            <person name="Weinstock G.M."/>
            <person name="Brown S.J."/>
            <person name="Denell R."/>
            <person name="Beeman R.W."/>
            <person name="Gibbs R."/>
            <person name="Beeman R.W."/>
            <person name="Brown S.J."/>
            <person name="Bucher G."/>
            <person name="Friedrich M."/>
            <person name="Grimmelikhuijzen C.J."/>
            <person name="Klingler M."/>
            <person name="Lorenzen M."/>
            <person name="Richards S."/>
            <person name="Roth S."/>
            <person name="Schroder R."/>
            <person name="Tautz D."/>
            <person name="Zdobnov E.M."/>
            <person name="Muzny D."/>
            <person name="Gibbs R.A."/>
            <person name="Weinstock G.M."/>
            <person name="Attaway T."/>
            <person name="Bell S."/>
            <person name="Buhay C.J."/>
            <person name="Chandrabose M.N."/>
            <person name="Chavez D."/>
            <person name="Clerk-Blankenburg K.P."/>
            <person name="Cree A."/>
            <person name="Dao M."/>
            <person name="Davis C."/>
            <person name="Chacko J."/>
            <person name="Dinh H."/>
            <person name="Dugan-Rocha S."/>
            <person name="Fowler G."/>
            <person name="Garner T.T."/>
            <person name="Garnes J."/>
            <person name="Gnirke A."/>
            <person name="Hawes A."/>
            <person name="Hernandez J."/>
            <person name="Hines S."/>
            <person name="Holder M."/>
            <person name="Hume J."/>
            <person name="Jhangiani S.N."/>
            <person name="Joshi V."/>
            <person name="Khan Z.M."/>
            <person name="Jackson L."/>
            <person name="Kovar C."/>
            <person name="Kowis A."/>
            <person name="Lee S."/>
            <person name="Lewis L.R."/>
            <person name="Margolis J."/>
            <person name="Morgan M."/>
            <person name="Nazareth L.V."/>
            <person name="Nguyen N."/>
            <person name="Okwuonu G."/>
            <person name="Parker D."/>
            <person name="Richards S."/>
            <person name="Ruiz S.J."/>
            <person name="Santibanez J."/>
            <person name="Savard J."/>
            <person name="Scherer S.E."/>
            <person name="Schneider B."/>
            <person name="Sodergren E."/>
            <person name="Tautz D."/>
            <person name="Vattahil S."/>
            <person name="Villasana D."/>
            <person name="White C.S."/>
            <person name="Wright R."/>
            <person name="Park Y."/>
            <person name="Beeman R.W."/>
            <person name="Lord J."/>
            <person name="Oppert B."/>
            <person name="Lorenzen M."/>
            <person name="Brown S."/>
            <person name="Wang L."/>
            <person name="Savard J."/>
            <person name="Tautz D."/>
            <person name="Richards S."/>
            <person name="Weinstock G."/>
            <person name="Gibbs R.A."/>
            <person name="Liu Y."/>
            <person name="Worley K."/>
            <person name="Weinstock G."/>
            <person name="Elsik C.G."/>
            <person name="Reese J.T."/>
            <person name="Elhaik E."/>
            <person name="Landan G."/>
            <person name="Graur D."/>
            <person name="Arensburger P."/>
            <person name="Atkinson P."/>
            <person name="Beeman R.W."/>
            <person name="Beidler J."/>
            <person name="Brown S.J."/>
            <person name="Demuth J.P."/>
            <person name="Drury D.W."/>
            <person name="Du Y.Z."/>
            <person name="Fujiwara H."/>
            <person name="Lorenzen M."/>
            <person name="Maselli V."/>
            <person name="Osanai M."/>
            <person name="Park Y."/>
            <person name="Robertson H.M."/>
            <person name="Tu Z."/>
            <person name="Wang J.J."/>
            <person name="Wang S."/>
            <person name="Richards S."/>
            <person name="Song H."/>
            <person name="Zhang L."/>
            <person name="Sodergren E."/>
            <person name="Werner D."/>
            <person name="Stanke M."/>
            <person name="Morgenstern B."/>
            <person name="Solovyev V."/>
            <person name="Kosarev P."/>
            <person name="Brown G."/>
            <person name="Chen H.C."/>
            <person name="Ermolaeva O."/>
            <person name="Hlavina W."/>
            <person name="Kapustin Y."/>
            <person name="Kiryutin B."/>
            <person name="Kitts P."/>
            <person name="Maglott D."/>
            <person name="Pruitt K."/>
            <person name="Sapojnikov V."/>
            <person name="Souvorov A."/>
            <person name="Mackey A.J."/>
            <person name="Waterhouse R.M."/>
            <person name="Wyder S."/>
            <person name="Zdobnov E.M."/>
            <person name="Zdobnov E.M."/>
            <person name="Wyder S."/>
            <person name="Kriventseva E.V."/>
            <person name="Kadowaki T."/>
            <person name="Bork P."/>
            <person name="Aranda M."/>
            <person name="Bao R."/>
            <person name="Beermann A."/>
            <person name="Berns N."/>
            <person name="Bolognesi R."/>
            <person name="Bonneton F."/>
            <person name="Bopp D."/>
            <person name="Brown S.J."/>
            <person name="Bucher G."/>
            <person name="Butts T."/>
            <person name="Chaumot A."/>
            <person name="Denell R.E."/>
            <person name="Ferrier D.E."/>
            <person name="Friedrich M."/>
            <person name="Gordon C.M."/>
            <person name="Jindra M."/>
            <person name="Klingler M."/>
            <person name="Lan Q."/>
            <person name="Lattorff H.M."/>
            <person name="Laudet V."/>
            <person name="von Levetsow C."/>
            <person name="Liu Z."/>
            <person name="Lutz R."/>
            <person name="Lynch J.A."/>
            <person name="da Fonseca R.N."/>
            <person name="Posnien N."/>
            <person name="Reuter R."/>
            <person name="Roth S."/>
            <person name="Savard J."/>
            <person name="Schinko J.B."/>
            <person name="Schmitt C."/>
            <person name="Schoppmeier M."/>
            <person name="Schroder R."/>
            <person name="Shippy T.D."/>
            <person name="Simonnet F."/>
            <person name="Marques-Souza H."/>
            <person name="Tautz D."/>
            <person name="Tomoyasu Y."/>
            <person name="Trauner J."/>
            <person name="Van der Zee M."/>
            <person name="Vervoort M."/>
            <person name="Wittkopp N."/>
            <person name="Wimmer E.A."/>
            <person name="Yang X."/>
            <person name="Jones A.K."/>
            <person name="Sattelle D.B."/>
            <person name="Ebert P.R."/>
            <person name="Nelson D."/>
            <person name="Scott J.G."/>
            <person name="Beeman R.W."/>
            <person name="Muthukrishnan S."/>
            <person name="Kramer K.J."/>
            <person name="Arakane Y."/>
            <person name="Beeman R.W."/>
            <person name="Zhu Q."/>
            <person name="Hogenkamp D."/>
            <person name="Dixit R."/>
            <person name="Oppert B."/>
            <person name="Jiang H."/>
            <person name="Zou Z."/>
            <person name="Marshall J."/>
            <person name="Elpidina E."/>
            <person name="Vinokurov K."/>
            <person name="Oppert C."/>
            <person name="Zou Z."/>
            <person name="Evans J."/>
            <person name="Lu Z."/>
            <person name="Zhao P."/>
            <person name="Sumathipala N."/>
            <person name="Altincicek B."/>
            <person name="Vilcinskas A."/>
            <person name="Williams M."/>
            <person name="Hultmark D."/>
            <person name="Hetru C."/>
            <person name="Jiang H."/>
            <person name="Grimmelikhuijzen C.J."/>
            <person name="Hauser F."/>
            <person name="Cazzamali G."/>
            <person name="Williamson M."/>
            <person name="Park Y."/>
            <person name="Li B."/>
            <person name="Tanaka Y."/>
            <person name="Predel R."/>
            <person name="Neupert S."/>
            <person name="Schachtner J."/>
            <person name="Verleyen P."/>
            <person name="Raible F."/>
            <person name="Bork P."/>
            <person name="Friedrich M."/>
            <person name="Walden K.K."/>
            <person name="Robertson H.M."/>
            <person name="Angeli S."/>
            <person name="Foret S."/>
            <person name="Bucher G."/>
            <person name="Schuetz S."/>
            <person name="Maleszka R."/>
            <person name="Wimmer E.A."/>
            <person name="Beeman R.W."/>
            <person name="Lorenzen M."/>
            <person name="Tomoyasu Y."/>
            <person name="Miller S.C."/>
            <person name="Grossmann D."/>
            <person name="Bucher G."/>
        </authorList>
    </citation>
    <scope>NUCLEOTIDE SEQUENCE [LARGE SCALE GENOMIC DNA]</scope>
    <source>
        <strain evidence="4 5">Georgia GA2</strain>
    </source>
</reference>
<dbReference type="InterPro" id="IPR000182">
    <property type="entry name" value="GNAT_dom"/>
</dbReference>
<keyword evidence="5" id="KW-1185">Reference proteome</keyword>
<protein>
    <recommendedName>
        <fullName evidence="3">N-acetyltransferase domain-containing protein</fullName>
    </recommendedName>
</protein>
<evidence type="ECO:0000313" key="5">
    <source>
        <dbReference type="Proteomes" id="UP000007266"/>
    </source>
</evidence>
<dbReference type="EMBL" id="KQ971361">
    <property type="protein sequence ID" value="KYB25863.1"/>
    <property type="molecule type" value="Genomic_DNA"/>
</dbReference>
<organism evidence="4 5">
    <name type="scientific">Tribolium castaneum</name>
    <name type="common">Red flour beetle</name>
    <dbReference type="NCBI Taxonomy" id="7070"/>
    <lineage>
        <taxon>Eukaryota</taxon>
        <taxon>Metazoa</taxon>
        <taxon>Ecdysozoa</taxon>
        <taxon>Arthropoda</taxon>
        <taxon>Hexapoda</taxon>
        <taxon>Insecta</taxon>
        <taxon>Pterygota</taxon>
        <taxon>Neoptera</taxon>
        <taxon>Endopterygota</taxon>
        <taxon>Coleoptera</taxon>
        <taxon>Polyphaga</taxon>
        <taxon>Cucujiformia</taxon>
        <taxon>Tenebrionidae</taxon>
        <taxon>Tenebrionidae incertae sedis</taxon>
        <taxon>Tribolium</taxon>
    </lineage>
</organism>
<keyword evidence="1" id="KW-0808">Transferase</keyword>
<keyword evidence="2" id="KW-0812">Transmembrane</keyword>
<dbReference type="GO" id="GO:0008080">
    <property type="term" value="F:N-acetyltransferase activity"/>
    <property type="evidence" value="ECO:0000318"/>
    <property type="project" value="GO_Central"/>
</dbReference>
<dbReference type="CDD" id="cd04301">
    <property type="entry name" value="NAT_SF"/>
    <property type="match status" value="1"/>
</dbReference>
<dbReference type="SUPFAM" id="SSF55729">
    <property type="entry name" value="Acyl-CoA N-acyltransferases (Nat)"/>
    <property type="match status" value="1"/>
</dbReference>
<dbReference type="InParanoid" id="A0A139WD43"/>
<dbReference type="InterPro" id="IPR050769">
    <property type="entry name" value="NAT_camello-type"/>
</dbReference>
<evidence type="ECO:0000313" key="4">
    <source>
        <dbReference type="EMBL" id="KYB25863.1"/>
    </source>
</evidence>
<proteinExistence type="predicted"/>
<keyword evidence="2" id="KW-0472">Membrane</keyword>
<evidence type="ECO:0000256" key="2">
    <source>
        <dbReference type="SAM" id="Phobius"/>
    </source>
</evidence>
<dbReference type="PANTHER" id="PTHR13947">
    <property type="entry name" value="GNAT FAMILY N-ACETYLTRANSFERASE"/>
    <property type="match status" value="1"/>
</dbReference>
<dbReference type="OMA" id="TYFSFYA"/>
<feature type="transmembrane region" description="Helical" evidence="2">
    <location>
        <begin position="41"/>
        <end position="59"/>
    </location>
</feature>
<dbReference type="Gene3D" id="3.40.630.30">
    <property type="match status" value="1"/>
</dbReference>
<dbReference type="KEGG" id="tca:664273"/>
<dbReference type="PROSITE" id="PS51186">
    <property type="entry name" value="GNAT"/>
    <property type="match status" value="1"/>
</dbReference>
<accession>A0A139WD43</accession>
<evidence type="ECO:0000256" key="1">
    <source>
        <dbReference type="ARBA" id="ARBA00022679"/>
    </source>
</evidence>
<sequence>MYYVVIRESQPDDFPSVSEVVRNAYISNVTKAFISALFNEVTFQAIVLLAAFMFIFMGVPLQYCLLSVPAVLIMLYILIYGSFLMKAAELMHSKRALQCWVAEAYEPYFFTEKPQNCFHKVIPQEKFLNEGINNTNYRKTIVGTCAVMQHNLSEDWSWLFRLAVDERYRKKGIGLMLTQTAQNWSRIHRFDYMELVITECQEEARQLFSNAGFEIKQMYHKRLFTSAFTLQMFQLRAEVRSTFK</sequence>
<name>A0A139WD43_TRICA</name>
<keyword evidence="2" id="KW-1133">Transmembrane helix</keyword>